<gene>
    <name evidence="2" type="ORF">HNR53_003377</name>
</gene>
<feature type="transmembrane region" description="Helical" evidence="1">
    <location>
        <begin position="20"/>
        <end position="46"/>
    </location>
</feature>
<evidence type="ECO:0000313" key="3">
    <source>
        <dbReference type="Proteomes" id="UP000531594"/>
    </source>
</evidence>
<keyword evidence="1" id="KW-1133">Transmembrane helix</keyword>
<reference evidence="2 3" key="1">
    <citation type="submission" date="2020-08" db="EMBL/GenBank/DDBJ databases">
        <title>Genomic Encyclopedia of Type Strains, Phase IV (KMG-IV): sequencing the most valuable type-strain genomes for metagenomic binning, comparative biology and taxonomic classification.</title>
        <authorList>
            <person name="Goeker M."/>
        </authorList>
    </citation>
    <scope>NUCLEOTIDE SEQUENCE [LARGE SCALE GENOMIC DNA]</scope>
    <source>
        <strain evidence="2 3">DSM 5391</strain>
    </source>
</reference>
<sequence>MAAPATAGVSGVASIVGGGAAVSILGVSTTTTAVSIAVAAGGVGALNKLRSYNIEKKSPGKVILKKR</sequence>
<dbReference type="Proteomes" id="UP000531594">
    <property type="component" value="Unassembled WGS sequence"/>
</dbReference>
<name>A0A7X0LWH8_9BACI</name>
<keyword evidence="3" id="KW-1185">Reference proteome</keyword>
<comment type="caution">
    <text evidence="2">The sequence shown here is derived from an EMBL/GenBank/DDBJ whole genome shotgun (WGS) entry which is preliminary data.</text>
</comment>
<keyword evidence="1" id="KW-0472">Membrane</keyword>
<dbReference type="EMBL" id="JACHGK010000013">
    <property type="protein sequence ID" value="MBB6446713.1"/>
    <property type="molecule type" value="Genomic_DNA"/>
</dbReference>
<evidence type="ECO:0000256" key="1">
    <source>
        <dbReference type="SAM" id="Phobius"/>
    </source>
</evidence>
<organism evidence="2 3">
    <name type="scientific">Bacillus benzoevorans</name>
    <dbReference type="NCBI Taxonomy" id="1456"/>
    <lineage>
        <taxon>Bacteria</taxon>
        <taxon>Bacillati</taxon>
        <taxon>Bacillota</taxon>
        <taxon>Bacilli</taxon>
        <taxon>Bacillales</taxon>
        <taxon>Bacillaceae</taxon>
        <taxon>Bacillus</taxon>
    </lineage>
</organism>
<dbReference type="AlphaFoldDB" id="A0A7X0LWH8"/>
<accession>A0A7X0LWH8</accession>
<dbReference type="RefSeq" id="WP_184527966.1">
    <property type="nucleotide sequence ID" value="NZ_JACHGK010000013.1"/>
</dbReference>
<evidence type="ECO:0000313" key="2">
    <source>
        <dbReference type="EMBL" id="MBB6446713.1"/>
    </source>
</evidence>
<keyword evidence="1" id="KW-0812">Transmembrane</keyword>
<proteinExistence type="predicted"/>
<protein>
    <submittedName>
        <fullName evidence="2">Uncharacterized protein</fullName>
    </submittedName>
</protein>